<dbReference type="PANTHER" id="PTHR30461:SF23">
    <property type="entry name" value="DNA RECOMBINASE-RELATED"/>
    <property type="match status" value="1"/>
</dbReference>
<dbReference type="Pfam" id="PF07508">
    <property type="entry name" value="Recombinase"/>
    <property type="match status" value="1"/>
</dbReference>
<dbReference type="PROSITE" id="PS51736">
    <property type="entry name" value="RECOMBINASES_3"/>
    <property type="match status" value="1"/>
</dbReference>
<sequence length="241" mass="27461">MIRAALNGKIDLIVTKSVSRFARNTVDTICTIRKLKAKGIGVFFQKENIHTLDSKSEFVLTLMASFAQEESRSISENCTWGQRKRFADGKATVPFKRFLGYDRGPNGELVVNRKQSVVVECMYSLIAIGFTRGQIKRLLEENKIPSLAGCHKWTSRVIRNILTNEKYIGDALLQKSFTVDYLTKKKKKNEGELPQYYVENNHESIISREVYEVAREVVSRSTNVPERVYSLGGKIICKEVK</sequence>
<evidence type="ECO:0000313" key="4">
    <source>
        <dbReference type="Proteomes" id="UP000072989"/>
    </source>
</evidence>
<feature type="domain" description="Recombinase" evidence="2">
    <location>
        <begin position="98"/>
        <end position="224"/>
    </location>
</feature>
<gene>
    <name evidence="3" type="ORF">SORDD17_01238</name>
</gene>
<dbReference type="Proteomes" id="UP000072989">
    <property type="component" value="Unassembled WGS sequence"/>
</dbReference>
<reference evidence="3 4" key="1">
    <citation type="submission" date="2016-01" db="EMBL/GenBank/DDBJ databases">
        <title>Highly variable Streptococcus oralis are common among viridans streptococci isolated from primates.</title>
        <authorList>
            <person name="Denapaite D."/>
            <person name="Rieger M."/>
            <person name="Koendgen S."/>
            <person name="Brueckner R."/>
            <person name="Ochigava I."/>
            <person name="Kappeler P."/>
            <person name="Maetz-Rensing K."/>
            <person name="Leendertz F."/>
            <person name="Hakenbeck R."/>
        </authorList>
    </citation>
    <scope>NUCLEOTIDE SEQUENCE [LARGE SCALE GENOMIC DNA]</scope>
    <source>
        <strain evidence="3 4">DD17</strain>
    </source>
</reference>
<comment type="caution">
    <text evidence="3">The sequence shown here is derived from an EMBL/GenBank/DDBJ whole genome shotgun (WGS) entry which is preliminary data.</text>
</comment>
<dbReference type="InterPro" id="IPR036162">
    <property type="entry name" value="Resolvase-like_N_sf"/>
</dbReference>
<dbReference type="SUPFAM" id="SSF53041">
    <property type="entry name" value="Resolvase-like"/>
    <property type="match status" value="1"/>
</dbReference>
<protein>
    <submittedName>
        <fullName evidence="3">Phage integrase (Site-specific recombinase)</fullName>
    </submittedName>
</protein>
<organism evidence="3 4">
    <name type="scientific">Streptococcus oralis</name>
    <dbReference type="NCBI Taxonomy" id="1303"/>
    <lineage>
        <taxon>Bacteria</taxon>
        <taxon>Bacillati</taxon>
        <taxon>Bacillota</taxon>
        <taxon>Bacilli</taxon>
        <taxon>Lactobacillales</taxon>
        <taxon>Streptococcaceae</taxon>
        <taxon>Streptococcus</taxon>
    </lineage>
</organism>
<dbReference type="Gene3D" id="3.90.1750.20">
    <property type="entry name" value="Putative Large Serine Recombinase, Chain B, Domain 2"/>
    <property type="match status" value="1"/>
</dbReference>
<dbReference type="InterPro" id="IPR011109">
    <property type="entry name" value="DNA_bind_recombinase_dom"/>
</dbReference>
<dbReference type="InterPro" id="IPR038109">
    <property type="entry name" value="DNA_bind_recomb_sf"/>
</dbReference>
<dbReference type="AlphaFoldDB" id="A0A139RK00"/>
<dbReference type="SMART" id="SM00857">
    <property type="entry name" value="Resolvase"/>
    <property type="match status" value="1"/>
</dbReference>
<dbReference type="InterPro" id="IPR050639">
    <property type="entry name" value="SSR_resolvase"/>
</dbReference>
<dbReference type="PANTHER" id="PTHR30461">
    <property type="entry name" value="DNA-INVERTASE FROM LAMBDOID PROPHAGE"/>
    <property type="match status" value="1"/>
</dbReference>
<dbReference type="EMBL" id="LQZE01000270">
    <property type="protein sequence ID" value="KXU15061.1"/>
    <property type="molecule type" value="Genomic_DNA"/>
</dbReference>
<dbReference type="GO" id="GO:0003677">
    <property type="term" value="F:DNA binding"/>
    <property type="evidence" value="ECO:0007669"/>
    <property type="project" value="InterPro"/>
</dbReference>
<evidence type="ECO:0000259" key="1">
    <source>
        <dbReference type="PROSITE" id="PS51736"/>
    </source>
</evidence>
<proteinExistence type="predicted"/>
<evidence type="ECO:0000313" key="3">
    <source>
        <dbReference type="EMBL" id="KXU15061.1"/>
    </source>
</evidence>
<dbReference type="PATRIC" id="fig|1303.87.peg.1493"/>
<dbReference type="Pfam" id="PF00239">
    <property type="entry name" value="Resolvase"/>
    <property type="match status" value="1"/>
</dbReference>
<dbReference type="CDD" id="cd00338">
    <property type="entry name" value="Ser_Recombinase"/>
    <property type="match status" value="1"/>
</dbReference>
<dbReference type="InterPro" id="IPR006119">
    <property type="entry name" value="Resolv_N"/>
</dbReference>
<accession>A0A139RK00</accession>
<name>A0A139RK00_STROR</name>
<dbReference type="Gene3D" id="3.40.50.1390">
    <property type="entry name" value="Resolvase, N-terminal catalytic domain"/>
    <property type="match status" value="1"/>
</dbReference>
<dbReference type="PROSITE" id="PS51737">
    <property type="entry name" value="RECOMBINASE_DNA_BIND"/>
    <property type="match status" value="1"/>
</dbReference>
<dbReference type="GO" id="GO:0000150">
    <property type="term" value="F:DNA strand exchange activity"/>
    <property type="evidence" value="ECO:0007669"/>
    <property type="project" value="InterPro"/>
</dbReference>
<evidence type="ECO:0000259" key="2">
    <source>
        <dbReference type="PROSITE" id="PS51737"/>
    </source>
</evidence>
<feature type="domain" description="Resolvase/invertase-type recombinase catalytic" evidence="1">
    <location>
        <begin position="1"/>
        <end position="89"/>
    </location>
</feature>